<evidence type="ECO:0000313" key="1">
    <source>
        <dbReference type="EMBL" id="KAF7828084.1"/>
    </source>
</evidence>
<dbReference type="AlphaFoldDB" id="A0A834TUK4"/>
<gene>
    <name evidence="1" type="ORF">G2W53_019248</name>
</gene>
<evidence type="ECO:0000313" key="2">
    <source>
        <dbReference type="Proteomes" id="UP000634136"/>
    </source>
</evidence>
<proteinExistence type="predicted"/>
<reference evidence="1" key="1">
    <citation type="submission" date="2020-09" db="EMBL/GenBank/DDBJ databases">
        <title>Genome-Enabled Discovery of Anthraquinone Biosynthesis in Senna tora.</title>
        <authorList>
            <person name="Kang S.-H."/>
            <person name="Pandey R.P."/>
            <person name="Lee C.-M."/>
            <person name="Sim J.-S."/>
            <person name="Jeong J.-T."/>
            <person name="Choi B.-S."/>
            <person name="Jung M."/>
            <person name="Ginzburg D."/>
            <person name="Zhao K."/>
            <person name="Won S.Y."/>
            <person name="Oh T.-J."/>
            <person name="Yu Y."/>
            <person name="Kim N.-H."/>
            <person name="Lee O.R."/>
            <person name="Lee T.-H."/>
            <person name="Bashyal P."/>
            <person name="Kim T.-S."/>
            <person name="Lee W.-H."/>
            <person name="Kawkins C."/>
            <person name="Kim C.-K."/>
            <person name="Kim J.S."/>
            <person name="Ahn B.O."/>
            <person name="Rhee S.Y."/>
            <person name="Sohng J.K."/>
        </authorList>
    </citation>
    <scope>NUCLEOTIDE SEQUENCE</scope>
    <source>
        <tissue evidence="1">Leaf</tissue>
    </source>
</reference>
<dbReference type="Proteomes" id="UP000634136">
    <property type="component" value="Unassembled WGS sequence"/>
</dbReference>
<accession>A0A834TUK4</accession>
<dbReference type="EMBL" id="JAAIUW010000006">
    <property type="protein sequence ID" value="KAF7828084.1"/>
    <property type="molecule type" value="Genomic_DNA"/>
</dbReference>
<sequence>MMKRHAVHVRQESAQVIYEFDSFLYPHTNTTQPKMAPTPGMKEK</sequence>
<keyword evidence="2" id="KW-1185">Reference proteome</keyword>
<protein>
    <submittedName>
        <fullName evidence="1">Uncharacterized protein</fullName>
    </submittedName>
</protein>
<name>A0A834TUK4_9FABA</name>
<organism evidence="1 2">
    <name type="scientific">Senna tora</name>
    <dbReference type="NCBI Taxonomy" id="362788"/>
    <lineage>
        <taxon>Eukaryota</taxon>
        <taxon>Viridiplantae</taxon>
        <taxon>Streptophyta</taxon>
        <taxon>Embryophyta</taxon>
        <taxon>Tracheophyta</taxon>
        <taxon>Spermatophyta</taxon>
        <taxon>Magnoliopsida</taxon>
        <taxon>eudicotyledons</taxon>
        <taxon>Gunneridae</taxon>
        <taxon>Pentapetalae</taxon>
        <taxon>rosids</taxon>
        <taxon>fabids</taxon>
        <taxon>Fabales</taxon>
        <taxon>Fabaceae</taxon>
        <taxon>Caesalpinioideae</taxon>
        <taxon>Cassia clade</taxon>
        <taxon>Senna</taxon>
    </lineage>
</organism>
<comment type="caution">
    <text evidence="1">The sequence shown here is derived from an EMBL/GenBank/DDBJ whole genome shotgun (WGS) entry which is preliminary data.</text>
</comment>